<evidence type="ECO:0000259" key="9">
    <source>
        <dbReference type="Pfam" id="PF03636"/>
    </source>
</evidence>
<feature type="binding site" evidence="6">
    <location>
        <begin position="610"/>
        <end position="611"/>
    </location>
    <ligand>
        <name>substrate</name>
    </ligand>
</feature>
<evidence type="ECO:0000256" key="3">
    <source>
        <dbReference type="ARBA" id="ARBA00022679"/>
    </source>
</evidence>
<evidence type="ECO:0000256" key="2">
    <source>
        <dbReference type="ARBA" id="ARBA00022676"/>
    </source>
</evidence>
<feature type="active site" description="Proton donor" evidence="5">
    <location>
        <position position="490"/>
    </location>
</feature>
<dbReference type="Pfam" id="PF03632">
    <property type="entry name" value="Glyco_hydro_65m"/>
    <property type="match status" value="1"/>
</dbReference>
<evidence type="ECO:0000256" key="4">
    <source>
        <dbReference type="ARBA" id="ARBA00023295"/>
    </source>
</evidence>
<keyword evidence="11" id="KW-1185">Reference proteome</keyword>
<evidence type="ECO:0000256" key="5">
    <source>
        <dbReference type="PIRSR" id="PIRSR036289-50"/>
    </source>
</evidence>
<evidence type="ECO:0000259" key="8">
    <source>
        <dbReference type="Pfam" id="PF03633"/>
    </source>
</evidence>
<dbReference type="Gene3D" id="2.60.420.10">
    <property type="entry name" value="Maltose phosphorylase, domain 3"/>
    <property type="match status" value="1"/>
</dbReference>
<dbReference type="InterPro" id="IPR011013">
    <property type="entry name" value="Gal_mutarotase_sf_dom"/>
</dbReference>
<evidence type="ECO:0000313" key="11">
    <source>
        <dbReference type="Proteomes" id="UP001165092"/>
    </source>
</evidence>
<feature type="binding site" evidence="6">
    <location>
        <begin position="351"/>
        <end position="352"/>
    </location>
    <ligand>
        <name>substrate</name>
    </ligand>
</feature>
<evidence type="ECO:0000313" key="10">
    <source>
        <dbReference type="EMBL" id="GLU49527.1"/>
    </source>
</evidence>
<dbReference type="RefSeq" id="WP_285761074.1">
    <property type="nucleotide sequence ID" value="NZ_BSQG01000007.1"/>
</dbReference>
<dbReference type="SUPFAM" id="SSF48208">
    <property type="entry name" value="Six-hairpin glycosidases"/>
    <property type="match status" value="1"/>
</dbReference>
<feature type="domain" description="Glycoside hydrolase family 65 N-terminal" evidence="9">
    <location>
        <begin position="7"/>
        <end position="261"/>
    </location>
</feature>
<dbReference type="GO" id="GO:0004553">
    <property type="term" value="F:hydrolase activity, hydrolyzing O-glycosyl compounds"/>
    <property type="evidence" value="ECO:0007669"/>
    <property type="project" value="TreeGrafter"/>
</dbReference>
<evidence type="ECO:0000259" key="7">
    <source>
        <dbReference type="Pfam" id="PF03632"/>
    </source>
</evidence>
<dbReference type="InterPro" id="IPR008928">
    <property type="entry name" value="6-hairpin_glycosidase_sf"/>
</dbReference>
<dbReference type="InterPro" id="IPR005194">
    <property type="entry name" value="Glyco_hydro_65_C"/>
</dbReference>
<dbReference type="InterPro" id="IPR005196">
    <property type="entry name" value="Glyco_hydro_65_N"/>
</dbReference>
<dbReference type="PANTHER" id="PTHR11051:SF8">
    <property type="entry name" value="PROTEIN-GLUCOSYLGALACTOSYLHYDROXYLYSINE GLUCOSIDASE"/>
    <property type="match status" value="1"/>
</dbReference>
<accession>A0A9W6P9K4</accession>
<feature type="domain" description="Glycoside hydrolase family 65 central catalytic" evidence="7">
    <location>
        <begin position="315"/>
        <end position="709"/>
    </location>
</feature>
<dbReference type="FunFam" id="1.50.10.10:FF:000053">
    <property type="entry name" value="Putative glycosyl hydrolase"/>
    <property type="match status" value="1"/>
</dbReference>
<dbReference type="EMBL" id="BSQG01000007">
    <property type="protein sequence ID" value="GLU49527.1"/>
    <property type="molecule type" value="Genomic_DNA"/>
</dbReference>
<dbReference type="InterPro" id="IPR012341">
    <property type="entry name" value="6hp_glycosidase-like_sf"/>
</dbReference>
<dbReference type="GO" id="GO:0016757">
    <property type="term" value="F:glycosyltransferase activity"/>
    <property type="evidence" value="ECO:0007669"/>
    <property type="project" value="UniProtKB-KW"/>
</dbReference>
<keyword evidence="4" id="KW-0326">Glycosidase</keyword>
<sequence>MDHWRLTYSGFDPAAEGVREALCTLANGYLATRGAAAESHADGTHYPGTYVAGCYDRLTSTVGGHEVENEDIVNVPNWLPFTFRADGGDWLGGGGNFVEEDERELDMRSGVLIRTGVVRDRGGRRTRFEQRRLVSMDSPHVVALRTVIVPQNWTGTLTVRSGLDGRVVNAGVARYRGLDRTHLRPAGSGRHSPGLMWLRSRTVSSGIDIALAARTTVTQGPAPTVTWPDSPDGLIQQDLEVEARASRGVTVEKVVAIHTSRDTAISDCLTEALENVSLAEGFDELSHRHHAAWGRLWWASSVDIGNEEDQRLLNLHQFHLLQTLSPHTADLDVGVPARGLHGEAYRGHVFWDELFVFPFLTTRFPETARALLRYRWRRLPQARAAAHAAGHRGAMFPWQSGSDGREEAQRLHVNPRSKRWIPDNSHLQRHVNIAIAHNVWQHYQVTGETSFLVDFGAELLLETARLLASLASLDTDLGRYVIRGVMGPDEYHDGYPDRDTAGVDDNAYTNVMTVWVLRRALDTLAALPGRGRAELLEQLEVAPEELDRFEDICTRMRVPFHDGVISQFAGYESLAELDWPGYRKTYGDIRRLDRILEAEGDSCNRYKASKQADVLMLFFLLPAEELAELLEDLGYPYDPGLIPRTVDYYMARTCHGSTLSSVVHSWVVARTDRHASWEFFLDALRCDFDDVQGGTTSEGIHLGSMAGTVDLLTRCYTGLVARNESLQLSPLVPAELDGLSFTLRYRGHWGMRLDFFDERVGIEMPDDRAPPVTVELKGQKVRVSAGRTCALPSAPGQTDT</sequence>
<dbReference type="PIRSF" id="PIRSF036289">
    <property type="entry name" value="Glycosyl_hydrolase_malt_phosph"/>
    <property type="match status" value="1"/>
</dbReference>
<feature type="domain" description="Glycoside hydrolase family 65 C-terminal" evidence="8">
    <location>
        <begin position="721"/>
        <end position="783"/>
    </location>
</feature>
<dbReference type="GO" id="GO:0005975">
    <property type="term" value="P:carbohydrate metabolic process"/>
    <property type="evidence" value="ECO:0007669"/>
    <property type="project" value="InterPro"/>
</dbReference>
<organism evidence="10 11">
    <name type="scientific">Nocardiopsis ansamitocini</name>
    <dbReference type="NCBI Taxonomy" id="1670832"/>
    <lineage>
        <taxon>Bacteria</taxon>
        <taxon>Bacillati</taxon>
        <taxon>Actinomycetota</taxon>
        <taxon>Actinomycetes</taxon>
        <taxon>Streptosporangiales</taxon>
        <taxon>Nocardiopsidaceae</taxon>
        <taxon>Nocardiopsis</taxon>
    </lineage>
</organism>
<gene>
    <name evidence="10" type="ORF">Nans01_38780</name>
</gene>
<dbReference type="SUPFAM" id="SSF74650">
    <property type="entry name" value="Galactose mutarotase-like"/>
    <property type="match status" value="1"/>
</dbReference>
<proteinExistence type="inferred from homology"/>
<name>A0A9W6P9K4_9ACTN</name>
<keyword evidence="2" id="KW-0328">Glycosyltransferase</keyword>
<dbReference type="Pfam" id="PF03636">
    <property type="entry name" value="Glyco_hydro_65N"/>
    <property type="match status" value="1"/>
</dbReference>
<dbReference type="InterPro" id="IPR005195">
    <property type="entry name" value="Glyco_hydro_65_M"/>
</dbReference>
<dbReference type="Pfam" id="PF03633">
    <property type="entry name" value="Glyco_hydro_65C"/>
    <property type="match status" value="1"/>
</dbReference>
<evidence type="ECO:0000256" key="6">
    <source>
        <dbReference type="PIRSR" id="PIRSR036289-51"/>
    </source>
</evidence>
<reference evidence="10" key="1">
    <citation type="submission" date="2023-02" db="EMBL/GenBank/DDBJ databases">
        <title>Nocardiopsis ansamitocini NBRC 112285.</title>
        <authorList>
            <person name="Ichikawa N."/>
            <person name="Sato H."/>
            <person name="Tonouchi N."/>
        </authorList>
    </citation>
    <scope>NUCLEOTIDE SEQUENCE</scope>
    <source>
        <strain evidence="10">NBRC 112285</strain>
    </source>
</reference>
<evidence type="ECO:0000256" key="1">
    <source>
        <dbReference type="ARBA" id="ARBA00006768"/>
    </source>
</evidence>
<keyword evidence="10" id="KW-0378">Hydrolase</keyword>
<dbReference type="GO" id="GO:0030246">
    <property type="term" value="F:carbohydrate binding"/>
    <property type="evidence" value="ECO:0007669"/>
    <property type="project" value="InterPro"/>
</dbReference>
<comment type="caution">
    <text evidence="10">The sequence shown here is derived from an EMBL/GenBank/DDBJ whole genome shotgun (WGS) entry which is preliminary data.</text>
</comment>
<dbReference type="Proteomes" id="UP001165092">
    <property type="component" value="Unassembled WGS sequence"/>
</dbReference>
<comment type="similarity">
    <text evidence="1">Belongs to the glycosyl hydrolase 65 family.</text>
</comment>
<keyword evidence="3" id="KW-0808">Transferase</keyword>
<dbReference type="InterPro" id="IPR017045">
    <property type="entry name" value="Malt_Pase/Glycosyl_Hdrlase"/>
</dbReference>
<dbReference type="Gene3D" id="2.70.98.40">
    <property type="entry name" value="Glycoside hydrolase, family 65, N-terminal domain"/>
    <property type="match status" value="1"/>
</dbReference>
<protein>
    <submittedName>
        <fullName evidence="10">Family 65 glycosyl hydrolase</fullName>
    </submittedName>
</protein>
<dbReference type="AlphaFoldDB" id="A0A9W6P9K4"/>
<dbReference type="Gene3D" id="1.50.10.10">
    <property type="match status" value="1"/>
</dbReference>
<dbReference type="PANTHER" id="PTHR11051">
    <property type="entry name" value="GLYCOSYL HYDROLASE-RELATED"/>
    <property type="match status" value="1"/>
</dbReference>
<dbReference type="InterPro" id="IPR037018">
    <property type="entry name" value="GH65_N"/>
</dbReference>